<reference evidence="2" key="2">
    <citation type="submission" date="2021-02" db="EMBL/GenBank/DDBJ databases">
        <authorList>
            <person name="Kimball J.A."/>
            <person name="Haas M.W."/>
            <person name="Macchietto M."/>
            <person name="Kono T."/>
            <person name="Duquette J."/>
            <person name="Shao M."/>
        </authorList>
    </citation>
    <scope>NUCLEOTIDE SEQUENCE</scope>
    <source>
        <tissue evidence="2">Fresh leaf tissue</tissue>
    </source>
</reference>
<reference evidence="2" key="1">
    <citation type="journal article" date="2021" name="bioRxiv">
        <title>Whole Genome Assembly and Annotation of Northern Wild Rice, Zizania palustris L., Supports a Whole Genome Duplication in the Zizania Genus.</title>
        <authorList>
            <person name="Haas M."/>
            <person name="Kono T."/>
            <person name="Macchietto M."/>
            <person name="Millas R."/>
            <person name="McGilp L."/>
            <person name="Shao M."/>
            <person name="Duquette J."/>
            <person name="Hirsch C.N."/>
            <person name="Kimball J."/>
        </authorList>
    </citation>
    <scope>NUCLEOTIDE SEQUENCE</scope>
    <source>
        <tissue evidence="2">Fresh leaf tissue</tissue>
    </source>
</reference>
<sequence length="168" mass="17047">MGFLITGRVYYESTTTTEPDSRPTPPPSSHNGGVAPVSGKLRVASGEGLRSKRGNSELRTAGGSALGEVASGGGRLRFGCREAADGGGSAPVGGGLYSRRGSSALRATGGSAPSGGGLWMVGAPLQAAGGSGRRGLRSRWRGAQMVGALLWVVRGCGRREAPLRARRL</sequence>
<comment type="caution">
    <text evidence="2">The sequence shown here is derived from an EMBL/GenBank/DDBJ whole genome shotgun (WGS) entry which is preliminary data.</text>
</comment>
<gene>
    <name evidence="2" type="ORF">GUJ93_ZPchr0013g36820</name>
</gene>
<evidence type="ECO:0000313" key="2">
    <source>
        <dbReference type="EMBL" id="KAG8096140.1"/>
    </source>
</evidence>
<evidence type="ECO:0000256" key="1">
    <source>
        <dbReference type="SAM" id="MobiDB-lite"/>
    </source>
</evidence>
<feature type="region of interest" description="Disordered" evidence="1">
    <location>
        <begin position="12"/>
        <end position="66"/>
    </location>
</feature>
<accession>A0A8J5WR78</accession>
<keyword evidence="3" id="KW-1185">Reference proteome</keyword>
<name>A0A8J5WR78_ZIZPA</name>
<dbReference type="Proteomes" id="UP000729402">
    <property type="component" value="Unassembled WGS sequence"/>
</dbReference>
<dbReference type="AlphaFoldDB" id="A0A8J5WR78"/>
<evidence type="ECO:0000313" key="3">
    <source>
        <dbReference type="Proteomes" id="UP000729402"/>
    </source>
</evidence>
<dbReference type="EMBL" id="JAAALK010000079">
    <property type="protein sequence ID" value="KAG8096140.1"/>
    <property type="molecule type" value="Genomic_DNA"/>
</dbReference>
<proteinExistence type="predicted"/>
<organism evidence="2 3">
    <name type="scientific">Zizania palustris</name>
    <name type="common">Northern wild rice</name>
    <dbReference type="NCBI Taxonomy" id="103762"/>
    <lineage>
        <taxon>Eukaryota</taxon>
        <taxon>Viridiplantae</taxon>
        <taxon>Streptophyta</taxon>
        <taxon>Embryophyta</taxon>
        <taxon>Tracheophyta</taxon>
        <taxon>Spermatophyta</taxon>
        <taxon>Magnoliopsida</taxon>
        <taxon>Liliopsida</taxon>
        <taxon>Poales</taxon>
        <taxon>Poaceae</taxon>
        <taxon>BOP clade</taxon>
        <taxon>Oryzoideae</taxon>
        <taxon>Oryzeae</taxon>
        <taxon>Zizaniinae</taxon>
        <taxon>Zizania</taxon>
    </lineage>
</organism>
<protein>
    <submittedName>
        <fullName evidence="2">Uncharacterized protein</fullName>
    </submittedName>
</protein>